<keyword evidence="4" id="KW-1185">Reference proteome</keyword>
<sequence>MESEQSEPLLDVDLLSVSPKIIRFRGLLSAQECALIRFLMLEALIYFGDTSPWVALRPGADVLQNASEEMHQRFGDLGARPLLRSQDSGHLSFYFIEPPDFMVRMIQRVAKMSGVHPNNVEPIYHIYVPGSVPANLHLDNFNKYLFPHRHLSVSLFLDDYEDGGTVFPLLLDSFGGTGGSSLLALEHEEIESWQRVLNEERMLQVANDAHAYAHRRVDKNEDNSFRHRVLKEAQEMCRRGRTAQIPVLPEKGTMYLWFNYLSNGEDDVRSLHAGCSSSTGYKMIGAFFLRDGSGPFREHDSFWHPVQPRKHEVDELQRQMEMITVLGFRFDHIAALFNLERQAVFELLGAQAAVRLAGFHYEYAQQLVQSKQEDTARRQYDGMIQQHGFRAELAWSQVAADGLLF</sequence>
<dbReference type="InterPro" id="IPR045054">
    <property type="entry name" value="P4HA-like"/>
</dbReference>
<proteinExistence type="predicted"/>
<dbReference type="PANTHER" id="PTHR10869:SF246">
    <property type="entry name" value="TRANSMEMBRANE PROLYL 4-HYDROXYLASE"/>
    <property type="match status" value="1"/>
</dbReference>
<evidence type="ECO:0000313" key="4">
    <source>
        <dbReference type="Proteomes" id="UP001642484"/>
    </source>
</evidence>
<dbReference type="Proteomes" id="UP001642484">
    <property type="component" value="Unassembled WGS sequence"/>
</dbReference>
<organism evidence="3 4">
    <name type="scientific">Durusdinium trenchii</name>
    <dbReference type="NCBI Taxonomy" id="1381693"/>
    <lineage>
        <taxon>Eukaryota</taxon>
        <taxon>Sar</taxon>
        <taxon>Alveolata</taxon>
        <taxon>Dinophyceae</taxon>
        <taxon>Suessiales</taxon>
        <taxon>Symbiodiniaceae</taxon>
        <taxon>Durusdinium</taxon>
    </lineage>
</organism>
<name>A0ABP0PSM3_9DINO</name>
<accession>A0ABP0PSM3</accession>
<protein>
    <recommendedName>
        <fullName evidence="5">Prolyl 4-hydroxylase alpha subunit domain-containing protein</fullName>
    </recommendedName>
</protein>
<dbReference type="Gene3D" id="2.60.120.620">
    <property type="entry name" value="q2cbj1_9rhob like domain"/>
    <property type="match status" value="1"/>
</dbReference>
<dbReference type="EMBL" id="CAXAMN010023607">
    <property type="protein sequence ID" value="CAK9079018.1"/>
    <property type="molecule type" value="Genomic_DNA"/>
</dbReference>
<reference evidence="3 4" key="1">
    <citation type="submission" date="2024-02" db="EMBL/GenBank/DDBJ databases">
        <authorList>
            <person name="Chen Y."/>
            <person name="Shah S."/>
            <person name="Dougan E. K."/>
            <person name="Thang M."/>
            <person name="Chan C."/>
        </authorList>
    </citation>
    <scope>NUCLEOTIDE SEQUENCE [LARGE SCALE GENOMIC DNA]</scope>
</reference>
<gene>
    <name evidence="3" type="ORF">CCMP2556_LOCUS38941</name>
</gene>
<evidence type="ECO:0000256" key="1">
    <source>
        <dbReference type="ARBA" id="ARBA00022723"/>
    </source>
</evidence>
<dbReference type="PANTHER" id="PTHR10869">
    <property type="entry name" value="PROLYL 4-HYDROXYLASE ALPHA SUBUNIT"/>
    <property type="match status" value="1"/>
</dbReference>
<evidence type="ECO:0000313" key="3">
    <source>
        <dbReference type="EMBL" id="CAK9079018.1"/>
    </source>
</evidence>
<evidence type="ECO:0000256" key="2">
    <source>
        <dbReference type="ARBA" id="ARBA00023004"/>
    </source>
</evidence>
<comment type="caution">
    <text evidence="3">The sequence shown here is derived from an EMBL/GenBank/DDBJ whole genome shotgun (WGS) entry which is preliminary data.</text>
</comment>
<keyword evidence="1" id="KW-0479">Metal-binding</keyword>
<evidence type="ECO:0008006" key="5">
    <source>
        <dbReference type="Google" id="ProtNLM"/>
    </source>
</evidence>
<keyword evidence="2" id="KW-0408">Iron</keyword>